<dbReference type="AlphaFoldDB" id="T1KP95"/>
<proteinExistence type="predicted"/>
<organism evidence="1 2">
    <name type="scientific">Tetranychus urticae</name>
    <name type="common">Two-spotted spider mite</name>
    <dbReference type="NCBI Taxonomy" id="32264"/>
    <lineage>
        <taxon>Eukaryota</taxon>
        <taxon>Metazoa</taxon>
        <taxon>Ecdysozoa</taxon>
        <taxon>Arthropoda</taxon>
        <taxon>Chelicerata</taxon>
        <taxon>Arachnida</taxon>
        <taxon>Acari</taxon>
        <taxon>Acariformes</taxon>
        <taxon>Trombidiformes</taxon>
        <taxon>Prostigmata</taxon>
        <taxon>Eleutherengona</taxon>
        <taxon>Raphignathae</taxon>
        <taxon>Tetranychoidea</taxon>
        <taxon>Tetranychidae</taxon>
        <taxon>Tetranychus</taxon>
    </lineage>
</organism>
<sequence length="92" mass="10937">MEAKMNKQTTNKQVNGWKCKVDKDSIWTILPTRKKESIMDITWHNQSIHLCQRFNHWNLDSIENRLPSDGYKAMTNFYTTTSDVHLIQCFKC</sequence>
<evidence type="ECO:0000313" key="2">
    <source>
        <dbReference type="Proteomes" id="UP000015104"/>
    </source>
</evidence>
<keyword evidence="2" id="KW-1185">Reference proteome</keyword>
<dbReference type="EnsemblMetazoa" id="tetur16g03864.1">
    <property type="protein sequence ID" value="tetur16g03864.1"/>
    <property type="gene ID" value="tetur16g03864"/>
</dbReference>
<reference evidence="1" key="2">
    <citation type="submission" date="2015-06" db="UniProtKB">
        <authorList>
            <consortium name="EnsemblMetazoa"/>
        </authorList>
    </citation>
    <scope>IDENTIFICATION</scope>
</reference>
<name>T1KP95_TETUR</name>
<protein>
    <submittedName>
        <fullName evidence="1">Uncharacterized protein</fullName>
    </submittedName>
</protein>
<reference evidence="2" key="1">
    <citation type="submission" date="2011-08" db="EMBL/GenBank/DDBJ databases">
        <authorList>
            <person name="Rombauts S."/>
        </authorList>
    </citation>
    <scope>NUCLEOTIDE SEQUENCE</scope>
    <source>
        <strain evidence="2">London</strain>
    </source>
</reference>
<accession>T1KP95</accession>
<dbReference type="Proteomes" id="UP000015104">
    <property type="component" value="Unassembled WGS sequence"/>
</dbReference>
<dbReference type="HOGENOM" id="CLU_2416141_0_0_1"/>
<evidence type="ECO:0000313" key="1">
    <source>
        <dbReference type="EnsemblMetazoa" id="tetur16g03864.1"/>
    </source>
</evidence>
<dbReference type="EMBL" id="CAEY01000277">
    <property type="status" value="NOT_ANNOTATED_CDS"/>
    <property type="molecule type" value="Genomic_DNA"/>
</dbReference>